<sequence>MKDWFNDEILDKWDLTNLKFICVANEVVESSEFDNFDDKLKEKYPEFIRINEGDDIGSNYFIGSSLKR</sequence>
<dbReference type="Proteomes" id="UP000439903">
    <property type="component" value="Unassembled WGS sequence"/>
</dbReference>
<gene>
    <name evidence="1" type="ORF">F8M41_005708</name>
</gene>
<dbReference type="EMBL" id="WTPW01001546">
    <property type="protein sequence ID" value="KAF0429390.1"/>
    <property type="molecule type" value="Genomic_DNA"/>
</dbReference>
<evidence type="ECO:0000313" key="2">
    <source>
        <dbReference type="Proteomes" id="UP000439903"/>
    </source>
</evidence>
<comment type="caution">
    <text evidence="1">The sequence shown here is derived from an EMBL/GenBank/DDBJ whole genome shotgun (WGS) entry which is preliminary data.</text>
</comment>
<reference evidence="1 2" key="1">
    <citation type="journal article" date="2019" name="Environ. Microbiol.">
        <title>At the nexus of three kingdoms: the genome of the mycorrhizal fungus Gigaspora margarita provides insights into plant, endobacterial and fungal interactions.</title>
        <authorList>
            <person name="Venice F."/>
            <person name="Ghignone S."/>
            <person name="Salvioli di Fossalunga A."/>
            <person name="Amselem J."/>
            <person name="Novero M."/>
            <person name="Xianan X."/>
            <person name="Sedzielewska Toro K."/>
            <person name="Morin E."/>
            <person name="Lipzen A."/>
            <person name="Grigoriev I.V."/>
            <person name="Henrissat B."/>
            <person name="Martin F.M."/>
            <person name="Bonfante P."/>
        </authorList>
    </citation>
    <scope>NUCLEOTIDE SEQUENCE [LARGE SCALE GENOMIC DNA]</scope>
    <source>
        <strain evidence="1 2">BEG34</strain>
    </source>
</reference>
<dbReference type="AlphaFoldDB" id="A0A8H3X910"/>
<protein>
    <submittedName>
        <fullName evidence="1">Uncharacterized protein</fullName>
    </submittedName>
</protein>
<proteinExistence type="predicted"/>
<name>A0A8H3X910_GIGMA</name>
<accession>A0A8H3X910</accession>
<keyword evidence="2" id="KW-1185">Reference proteome</keyword>
<evidence type="ECO:0000313" key="1">
    <source>
        <dbReference type="EMBL" id="KAF0429390.1"/>
    </source>
</evidence>
<dbReference type="OrthoDB" id="10323429at2759"/>
<organism evidence="1 2">
    <name type="scientific">Gigaspora margarita</name>
    <dbReference type="NCBI Taxonomy" id="4874"/>
    <lineage>
        <taxon>Eukaryota</taxon>
        <taxon>Fungi</taxon>
        <taxon>Fungi incertae sedis</taxon>
        <taxon>Mucoromycota</taxon>
        <taxon>Glomeromycotina</taxon>
        <taxon>Glomeromycetes</taxon>
        <taxon>Diversisporales</taxon>
        <taxon>Gigasporaceae</taxon>
        <taxon>Gigaspora</taxon>
    </lineage>
</organism>